<keyword evidence="1" id="KW-1133">Transmembrane helix</keyword>
<sequence>MALVGAVIGIIGLFMKALTSPGADALPAVSEAVKAQDPNAAVPESLPTIWSGLDTWAKVVLVLMIIAVVALAVTGIRSALMGKAQSSVVAAIGVVLFVYAIVKWMEASDKASDLAGVFAQMNEAGAVPEAYSVSPGVIGFALLWIGTALVAVGGGLGLRSKSS</sequence>
<comment type="caution">
    <text evidence="2">The sequence shown here is derived from an EMBL/GenBank/DDBJ whole genome shotgun (WGS) entry which is preliminary data.</text>
</comment>
<proteinExistence type="predicted"/>
<evidence type="ECO:0000256" key="1">
    <source>
        <dbReference type="SAM" id="Phobius"/>
    </source>
</evidence>
<reference evidence="2 3" key="1">
    <citation type="submission" date="2017-10" db="EMBL/GenBank/DDBJ databases">
        <title>Novel microbial diversity and functional potential in the marine mammal oral microbiome.</title>
        <authorList>
            <person name="Dudek N.K."/>
            <person name="Sun C.L."/>
            <person name="Burstein D."/>
            <person name="Kantor R.S."/>
            <person name="Aliaga Goltsman D.S."/>
            <person name="Bik E.M."/>
            <person name="Thomas B.C."/>
            <person name="Banfield J.F."/>
            <person name="Relman D.A."/>
        </authorList>
    </citation>
    <scope>NUCLEOTIDE SEQUENCE [LARGE SCALE GENOMIC DNA]</scope>
    <source>
        <strain evidence="2">DOLJORAL78_61_10</strain>
    </source>
</reference>
<feature type="transmembrane region" description="Helical" evidence="1">
    <location>
        <begin position="137"/>
        <end position="158"/>
    </location>
</feature>
<name>A0A2G6K7F7_9ACTN</name>
<keyword evidence="1" id="KW-0472">Membrane</keyword>
<dbReference type="AlphaFoldDB" id="A0A2G6K7F7"/>
<protein>
    <submittedName>
        <fullName evidence="2">Uncharacterized protein</fullName>
    </submittedName>
</protein>
<feature type="transmembrane region" description="Helical" evidence="1">
    <location>
        <begin position="88"/>
        <end position="105"/>
    </location>
</feature>
<accession>A0A2G6K7F7</accession>
<evidence type="ECO:0000313" key="3">
    <source>
        <dbReference type="Proteomes" id="UP000230914"/>
    </source>
</evidence>
<evidence type="ECO:0000313" key="2">
    <source>
        <dbReference type="EMBL" id="PIE31591.1"/>
    </source>
</evidence>
<gene>
    <name evidence="2" type="ORF">CSA55_05365</name>
</gene>
<dbReference type="Proteomes" id="UP000230914">
    <property type="component" value="Unassembled WGS sequence"/>
</dbReference>
<keyword evidence="1" id="KW-0812">Transmembrane</keyword>
<organism evidence="2 3">
    <name type="scientific">Ilumatobacter coccineus</name>
    <dbReference type="NCBI Taxonomy" id="467094"/>
    <lineage>
        <taxon>Bacteria</taxon>
        <taxon>Bacillati</taxon>
        <taxon>Actinomycetota</taxon>
        <taxon>Acidimicrobiia</taxon>
        <taxon>Acidimicrobiales</taxon>
        <taxon>Ilumatobacteraceae</taxon>
        <taxon>Ilumatobacter</taxon>
    </lineage>
</organism>
<dbReference type="EMBL" id="PDSL01000074">
    <property type="protein sequence ID" value="PIE31591.1"/>
    <property type="molecule type" value="Genomic_DNA"/>
</dbReference>
<feature type="transmembrane region" description="Helical" evidence="1">
    <location>
        <begin position="56"/>
        <end position="76"/>
    </location>
</feature>